<sequence>MTSLQYNSIGPGRSADLADFRFDRRALKTKRCQTHVDSAGHQLLTTLAAQWKAVDEVRAASAGLCAGACCEQAVNKSISGGADDINSPGRVINVVKSAVN</sequence>
<accession>A0A7I4YWY4</accession>
<protein>
    <submittedName>
        <fullName evidence="2">Oxidoreductase</fullName>
    </submittedName>
</protein>
<evidence type="ECO:0000313" key="1">
    <source>
        <dbReference type="Proteomes" id="UP000025227"/>
    </source>
</evidence>
<dbReference type="WBParaSite" id="HCON_00155160-00001">
    <property type="protein sequence ID" value="HCON_00155160-00001"/>
    <property type="gene ID" value="HCON_00155160"/>
</dbReference>
<name>A0A7I4YWY4_HAECO</name>
<evidence type="ECO:0000313" key="2">
    <source>
        <dbReference type="WBParaSite" id="HCON_00155160-00001"/>
    </source>
</evidence>
<organism evidence="1 2">
    <name type="scientific">Haemonchus contortus</name>
    <name type="common">Barber pole worm</name>
    <dbReference type="NCBI Taxonomy" id="6289"/>
    <lineage>
        <taxon>Eukaryota</taxon>
        <taxon>Metazoa</taxon>
        <taxon>Ecdysozoa</taxon>
        <taxon>Nematoda</taxon>
        <taxon>Chromadorea</taxon>
        <taxon>Rhabditida</taxon>
        <taxon>Rhabditina</taxon>
        <taxon>Rhabditomorpha</taxon>
        <taxon>Strongyloidea</taxon>
        <taxon>Trichostrongylidae</taxon>
        <taxon>Haemonchus</taxon>
    </lineage>
</organism>
<proteinExistence type="predicted"/>
<reference evidence="2" key="1">
    <citation type="submission" date="2020-12" db="UniProtKB">
        <authorList>
            <consortium name="WormBaseParasite"/>
        </authorList>
    </citation>
    <scope>IDENTIFICATION</scope>
    <source>
        <strain evidence="2">MHco3</strain>
    </source>
</reference>
<dbReference type="Proteomes" id="UP000025227">
    <property type="component" value="Unplaced"/>
</dbReference>
<dbReference type="AlphaFoldDB" id="A0A7I4YWY4"/>
<keyword evidence="1" id="KW-1185">Reference proteome</keyword>